<keyword evidence="2 6" id="KW-1003">Cell membrane</keyword>
<accession>A0A1I4KK76</accession>
<feature type="domain" description="VTT" evidence="7">
    <location>
        <begin position="65"/>
        <end position="183"/>
    </location>
</feature>
<evidence type="ECO:0000313" key="8">
    <source>
        <dbReference type="EMBL" id="SFL79180.1"/>
    </source>
</evidence>
<sequence length="219" mass="24648">MLCEKKSAMKAGFLLVLVFLGLLFAHVVGVSRLTPESIRNLIVSFGWWGPIIYIFMYSIRPLLLFPAIILTLAGGLAFGPWWGTFYVVVGGVMGASLCFLLARLLGREKMQKYLSKFSHLQMFEDKMAASGFRTMLFMRIVPIFPYDPVSYLAGLSKICFRDYVLATTLGMIPGAFAYNVLGYSLLDIFSTTFLFGIVLVAFVFLTPLAYHLFNKNRRI</sequence>
<feature type="transmembrane region" description="Helical" evidence="6">
    <location>
        <begin position="163"/>
        <end position="181"/>
    </location>
</feature>
<feature type="transmembrane region" description="Helical" evidence="6">
    <location>
        <begin position="85"/>
        <end position="106"/>
    </location>
</feature>
<evidence type="ECO:0000256" key="1">
    <source>
        <dbReference type="ARBA" id="ARBA00004651"/>
    </source>
</evidence>
<evidence type="ECO:0000256" key="6">
    <source>
        <dbReference type="RuleBase" id="RU366058"/>
    </source>
</evidence>
<feature type="transmembrane region" description="Helical" evidence="6">
    <location>
        <begin position="37"/>
        <end position="55"/>
    </location>
</feature>
<dbReference type="InterPro" id="IPR015414">
    <property type="entry name" value="TMEM64"/>
</dbReference>
<organism evidence="8 9">
    <name type="scientific">Pelosinus propionicus DSM 13327</name>
    <dbReference type="NCBI Taxonomy" id="1123291"/>
    <lineage>
        <taxon>Bacteria</taxon>
        <taxon>Bacillati</taxon>
        <taxon>Bacillota</taxon>
        <taxon>Negativicutes</taxon>
        <taxon>Selenomonadales</taxon>
        <taxon>Sporomusaceae</taxon>
        <taxon>Pelosinus</taxon>
    </lineage>
</organism>
<comment type="similarity">
    <text evidence="6">Belongs to the TVP38/TMEM64 family.</text>
</comment>
<keyword evidence="3 6" id="KW-0812">Transmembrane</keyword>
<dbReference type="InterPro" id="IPR032816">
    <property type="entry name" value="VTT_dom"/>
</dbReference>
<feature type="transmembrane region" description="Helical" evidence="6">
    <location>
        <begin position="62"/>
        <end position="79"/>
    </location>
</feature>
<reference evidence="9" key="1">
    <citation type="submission" date="2016-10" db="EMBL/GenBank/DDBJ databases">
        <authorList>
            <person name="Varghese N."/>
            <person name="Submissions S."/>
        </authorList>
    </citation>
    <scope>NUCLEOTIDE SEQUENCE [LARGE SCALE GENOMIC DNA]</scope>
    <source>
        <strain evidence="9">DSM 13327</strain>
    </source>
</reference>
<dbReference type="EMBL" id="FOTS01000018">
    <property type="protein sequence ID" value="SFL79180.1"/>
    <property type="molecule type" value="Genomic_DNA"/>
</dbReference>
<evidence type="ECO:0000313" key="9">
    <source>
        <dbReference type="Proteomes" id="UP000199520"/>
    </source>
</evidence>
<dbReference type="Pfam" id="PF09335">
    <property type="entry name" value="VTT_dom"/>
    <property type="match status" value="1"/>
</dbReference>
<protein>
    <recommendedName>
        <fullName evidence="6">TVP38/TMEM64 family membrane protein</fullName>
    </recommendedName>
</protein>
<gene>
    <name evidence="8" type="ORF">SAMN04490355_101832</name>
</gene>
<evidence type="ECO:0000256" key="5">
    <source>
        <dbReference type="ARBA" id="ARBA00023136"/>
    </source>
</evidence>
<evidence type="ECO:0000256" key="2">
    <source>
        <dbReference type="ARBA" id="ARBA00022475"/>
    </source>
</evidence>
<dbReference type="Proteomes" id="UP000199520">
    <property type="component" value="Unassembled WGS sequence"/>
</dbReference>
<evidence type="ECO:0000256" key="4">
    <source>
        <dbReference type="ARBA" id="ARBA00022989"/>
    </source>
</evidence>
<feature type="transmembrane region" description="Helical" evidence="6">
    <location>
        <begin position="193"/>
        <end position="213"/>
    </location>
</feature>
<evidence type="ECO:0000259" key="7">
    <source>
        <dbReference type="Pfam" id="PF09335"/>
    </source>
</evidence>
<dbReference type="PANTHER" id="PTHR12677:SF59">
    <property type="entry name" value="GOLGI APPARATUS MEMBRANE PROTEIN TVP38-RELATED"/>
    <property type="match status" value="1"/>
</dbReference>
<dbReference type="STRING" id="1123291.SAMN04490355_101832"/>
<comment type="subcellular location">
    <subcellularLocation>
        <location evidence="1 6">Cell membrane</location>
        <topology evidence="1 6">Multi-pass membrane protein</topology>
    </subcellularLocation>
</comment>
<dbReference type="PANTHER" id="PTHR12677">
    <property type="entry name" value="GOLGI APPARATUS MEMBRANE PROTEIN TVP38-RELATED"/>
    <property type="match status" value="1"/>
</dbReference>
<proteinExistence type="inferred from homology"/>
<keyword evidence="9" id="KW-1185">Reference proteome</keyword>
<feature type="transmembrane region" description="Helical" evidence="6">
    <location>
        <begin position="12"/>
        <end position="31"/>
    </location>
</feature>
<dbReference type="GO" id="GO:0005886">
    <property type="term" value="C:plasma membrane"/>
    <property type="evidence" value="ECO:0007669"/>
    <property type="project" value="UniProtKB-SubCell"/>
</dbReference>
<evidence type="ECO:0000256" key="3">
    <source>
        <dbReference type="ARBA" id="ARBA00022692"/>
    </source>
</evidence>
<keyword evidence="5 6" id="KW-0472">Membrane</keyword>
<name>A0A1I4KK76_9FIRM</name>
<keyword evidence="4 6" id="KW-1133">Transmembrane helix</keyword>
<dbReference type="AlphaFoldDB" id="A0A1I4KK76"/>